<evidence type="ECO:0000256" key="4">
    <source>
        <dbReference type="SAM" id="Phobius"/>
    </source>
</evidence>
<dbReference type="Proteomes" id="UP001189429">
    <property type="component" value="Unassembled WGS sequence"/>
</dbReference>
<keyword evidence="7" id="KW-1185">Reference proteome</keyword>
<evidence type="ECO:0000256" key="3">
    <source>
        <dbReference type="SAM" id="MobiDB-lite"/>
    </source>
</evidence>
<keyword evidence="4" id="KW-0812">Transmembrane</keyword>
<feature type="transmembrane region" description="Helical" evidence="4">
    <location>
        <begin position="345"/>
        <end position="364"/>
    </location>
</feature>
<dbReference type="Gene3D" id="3.30.200.20">
    <property type="entry name" value="Phosphorylase Kinase, domain 1"/>
    <property type="match status" value="1"/>
</dbReference>
<dbReference type="InterPro" id="IPR017441">
    <property type="entry name" value="Protein_kinase_ATP_BS"/>
</dbReference>
<sequence length="974" mass="109734">MELRVGGKFRLGRKIGSGSFGDIYIGTNVTTGEEVAIKLESIKSTHPQLPHESRVYRILAGGVGVPNLHWYGVEGDYNVIGIDLLGPSLEDLFSFCNRKFSLKTVLMLADQMINRVEYVHAKNFIHRDIKPDNCLQLDHVVVASNIQPLLEIDGQIPMTFKSTAEVADLIAFTAKRETNWINSSKDTTLASNVETMKTEPEVYQEGVSSEAAMSDEKRERSCTTIPLWVTSSVFLLTITFFLMWGIKCIVSSIMTMGIMMISNLDYTYSISEIPCAGSDFDMGNFFSEVGNFDYDLTFTMILRNVIMTTGIKMISNRDYTYSISEIPCAGSDFDRGNFFPEVGNFEYALICTMICCNIIMIMGIKMKSNSVYHEYGDLCSWIGSNFDRLDSHMGSGIRTHMNVSYCRTAMLILMTDIIWIQKTDYHTNIRNYYCTMRESQGQPQPVSLPYWAGVNLEATTAWETDSTTPTDECIPPTSSNDGPFTGLINCNMRENQGRPWPVDLSGWAGVNLERPKKKKTPTTQNGDKPPPNERLHESGLRLRNLWELPVLDEPPTSESSGIYLAKSDADVISIMEWIDKNNTDYPNYVALSVSTPSECLKAAAIAYDIKPVPYQLPITKETTNIDGTAKSIVARLAMAQPNFKGTATIKSDRLVLISAEITQARNVQDAELMMTLATTLAEKYLTERCKGLHGACLSIDWSKFFSTIHRNIGNKLIIEHMDHEETTDGICDSTQINKQDPNGKLNNASHAFDHSTVSFDTADDSCDNFDTSKSPDHAIDGMGPEKAIEFKANLCILTADGFMQYLKDTHVKGIFAKIDNGDYEASNLLQLKTDPHFELTDREMLRRNSEIEYRFMNKSPPSIQDPKTQQHIPYREGKNLKGTARYASVHTHLGIGQSRRDDLEAVGYVLMYFNRGSLPWQGLKANFKKERYEKIMEKKMSAPIEVLCEHFPAEFVTYLNYCRSLRFEDRPDYA</sequence>
<dbReference type="EMBL" id="CAUYUJ010021041">
    <property type="protein sequence ID" value="CAK0902224.1"/>
    <property type="molecule type" value="Genomic_DNA"/>
</dbReference>
<dbReference type="InterPro" id="IPR011009">
    <property type="entry name" value="Kinase-like_dom_sf"/>
</dbReference>
<keyword evidence="2" id="KW-0547">Nucleotide-binding</keyword>
<comment type="caution">
    <text evidence="6">The sequence shown here is derived from an EMBL/GenBank/DDBJ whole genome shotgun (WGS) entry which is preliminary data.</text>
</comment>
<name>A0ABN9XVH7_9DINO</name>
<feature type="domain" description="Protein kinase" evidence="5">
    <location>
        <begin position="9"/>
        <end position="339"/>
    </location>
</feature>
<evidence type="ECO:0000256" key="2">
    <source>
        <dbReference type="PROSITE-ProRule" id="PRU10141"/>
    </source>
</evidence>
<keyword evidence="4" id="KW-0472">Membrane</keyword>
<feature type="region of interest" description="Disordered" evidence="3">
    <location>
        <begin position="512"/>
        <end position="537"/>
    </location>
</feature>
<evidence type="ECO:0000256" key="1">
    <source>
        <dbReference type="ARBA" id="ARBA00023860"/>
    </source>
</evidence>
<evidence type="ECO:0000259" key="5">
    <source>
        <dbReference type="PROSITE" id="PS50011"/>
    </source>
</evidence>
<proteinExistence type="predicted"/>
<dbReference type="Gene3D" id="1.10.510.10">
    <property type="entry name" value="Transferase(Phosphotransferase) domain 1"/>
    <property type="match status" value="2"/>
</dbReference>
<feature type="binding site" evidence="2">
    <location>
        <position position="38"/>
    </location>
    <ligand>
        <name>ATP</name>
        <dbReference type="ChEBI" id="CHEBI:30616"/>
    </ligand>
</feature>
<reference evidence="6" key="1">
    <citation type="submission" date="2023-10" db="EMBL/GenBank/DDBJ databases">
        <authorList>
            <person name="Chen Y."/>
            <person name="Shah S."/>
            <person name="Dougan E. K."/>
            <person name="Thang M."/>
            <person name="Chan C."/>
        </authorList>
    </citation>
    <scope>NUCLEOTIDE SEQUENCE [LARGE SCALE GENOMIC DNA]</scope>
</reference>
<accession>A0ABN9XVH7</accession>
<keyword evidence="4" id="KW-1133">Transmembrane helix</keyword>
<organism evidence="6 7">
    <name type="scientific">Prorocentrum cordatum</name>
    <dbReference type="NCBI Taxonomy" id="2364126"/>
    <lineage>
        <taxon>Eukaryota</taxon>
        <taxon>Sar</taxon>
        <taxon>Alveolata</taxon>
        <taxon>Dinophyceae</taxon>
        <taxon>Prorocentrales</taxon>
        <taxon>Prorocentraceae</taxon>
        <taxon>Prorocentrum</taxon>
    </lineage>
</organism>
<evidence type="ECO:0000313" key="6">
    <source>
        <dbReference type="EMBL" id="CAK0902224.1"/>
    </source>
</evidence>
<keyword evidence="2" id="KW-0067">ATP-binding</keyword>
<dbReference type="PANTHER" id="PTHR11909">
    <property type="entry name" value="CASEIN KINASE-RELATED"/>
    <property type="match status" value="1"/>
</dbReference>
<dbReference type="SUPFAM" id="SSF56112">
    <property type="entry name" value="Protein kinase-like (PK-like)"/>
    <property type="match status" value="2"/>
</dbReference>
<dbReference type="PROSITE" id="PS50011">
    <property type="entry name" value="PROTEIN_KINASE_DOM"/>
    <property type="match status" value="1"/>
</dbReference>
<dbReference type="PROSITE" id="PS00107">
    <property type="entry name" value="PROTEIN_KINASE_ATP"/>
    <property type="match status" value="1"/>
</dbReference>
<feature type="transmembrane region" description="Helical" evidence="4">
    <location>
        <begin position="227"/>
        <end position="250"/>
    </location>
</feature>
<protein>
    <recommendedName>
        <fullName evidence="1">Casein kinase I</fullName>
    </recommendedName>
</protein>
<dbReference type="SMART" id="SM00220">
    <property type="entry name" value="S_TKc"/>
    <property type="match status" value="1"/>
</dbReference>
<dbReference type="InterPro" id="IPR050235">
    <property type="entry name" value="CK1_Ser-Thr_kinase"/>
</dbReference>
<dbReference type="InterPro" id="IPR000719">
    <property type="entry name" value="Prot_kinase_dom"/>
</dbReference>
<evidence type="ECO:0000313" key="7">
    <source>
        <dbReference type="Proteomes" id="UP001189429"/>
    </source>
</evidence>
<dbReference type="Pfam" id="PF00069">
    <property type="entry name" value="Pkinase"/>
    <property type="match status" value="1"/>
</dbReference>
<gene>
    <name evidence="6" type="ORF">PCOR1329_LOCUS78907</name>
</gene>